<dbReference type="Gene3D" id="3.10.110.10">
    <property type="entry name" value="Ubiquitin Conjugating Enzyme"/>
    <property type="match status" value="1"/>
</dbReference>
<gene>
    <name evidence="3" type="primary">Ube2l5</name>
    <name evidence="3" type="ORF">ALACHE_R03430</name>
</gene>
<name>A0A7L2CCF4_9PASS</name>
<dbReference type="Pfam" id="PF00179">
    <property type="entry name" value="UQ_con"/>
    <property type="match status" value="1"/>
</dbReference>
<feature type="region of interest" description="Disordered" evidence="1">
    <location>
        <begin position="152"/>
        <end position="176"/>
    </location>
</feature>
<feature type="non-terminal residue" evidence="3">
    <location>
        <position position="1"/>
    </location>
</feature>
<sequence length="176" mass="19920">THACPTPSPQELEEARRWEGARDVRPLDGNVRRWGGLLLPNNPPYNTGAFRFELTFSRNHPLEPPRATLRTPIYHPSVDLEGRVCQPLTTHGHWEPTTRAIQGGHGGGDRGRVLGEPLLTPPAPAVLQDLLLQLDSPDPQRVLRPVVARELQERPEEFRRRAEEHTRLHAEPRPEP</sequence>
<comment type="caution">
    <text evidence="3">The sequence shown here is derived from an EMBL/GenBank/DDBJ whole genome shotgun (WGS) entry which is preliminary data.</text>
</comment>
<evidence type="ECO:0000313" key="4">
    <source>
        <dbReference type="Proteomes" id="UP000571582"/>
    </source>
</evidence>
<dbReference type="PANTHER" id="PTHR24068">
    <property type="entry name" value="UBIQUITIN-CONJUGATING ENZYME E2"/>
    <property type="match status" value="1"/>
</dbReference>
<dbReference type="InterPro" id="IPR016135">
    <property type="entry name" value="UBQ-conjugating_enzyme/RWD"/>
</dbReference>
<dbReference type="InterPro" id="IPR000608">
    <property type="entry name" value="UBC"/>
</dbReference>
<dbReference type="Proteomes" id="UP000571582">
    <property type="component" value="Unassembled WGS sequence"/>
</dbReference>
<feature type="non-terminal residue" evidence="3">
    <location>
        <position position="176"/>
    </location>
</feature>
<dbReference type="EMBL" id="VWYE01024150">
    <property type="protein sequence ID" value="NXQ34393.1"/>
    <property type="molecule type" value="Genomic_DNA"/>
</dbReference>
<evidence type="ECO:0000313" key="3">
    <source>
        <dbReference type="EMBL" id="NXQ34393.1"/>
    </source>
</evidence>
<keyword evidence="4" id="KW-1185">Reference proteome</keyword>
<evidence type="ECO:0000259" key="2">
    <source>
        <dbReference type="PROSITE" id="PS50127"/>
    </source>
</evidence>
<proteinExistence type="predicted"/>
<reference evidence="3 4" key="1">
    <citation type="submission" date="2019-09" db="EMBL/GenBank/DDBJ databases">
        <title>Bird 10,000 Genomes (B10K) Project - Family phase.</title>
        <authorList>
            <person name="Zhang G."/>
        </authorList>
    </citation>
    <scope>NUCLEOTIDE SEQUENCE [LARGE SCALE GENOMIC DNA]</scope>
    <source>
        <strain evidence="3">B10K-DU-001-15</strain>
        <tissue evidence="3">Muscle</tissue>
    </source>
</reference>
<dbReference type="SMART" id="SM00212">
    <property type="entry name" value="UBCc"/>
    <property type="match status" value="1"/>
</dbReference>
<accession>A0A7L2CCF4</accession>
<feature type="domain" description="UBC core" evidence="2">
    <location>
        <begin position="3"/>
        <end position="171"/>
    </location>
</feature>
<evidence type="ECO:0000256" key="1">
    <source>
        <dbReference type="SAM" id="MobiDB-lite"/>
    </source>
</evidence>
<protein>
    <submittedName>
        <fullName evidence="3">UB2L5 enzyme</fullName>
    </submittedName>
</protein>
<dbReference type="PROSITE" id="PS50127">
    <property type="entry name" value="UBC_2"/>
    <property type="match status" value="1"/>
</dbReference>
<dbReference type="SUPFAM" id="SSF54495">
    <property type="entry name" value="UBC-like"/>
    <property type="match status" value="1"/>
</dbReference>
<dbReference type="AlphaFoldDB" id="A0A7L2CCF4"/>
<organism evidence="3 4">
    <name type="scientific">Alaudala cheleensis</name>
    <name type="common">Asian short-toed lark</name>
    <dbReference type="NCBI Taxonomy" id="670337"/>
    <lineage>
        <taxon>Eukaryota</taxon>
        <taxon>Metazoa</taxon>
        <taxon>Chordata</taxon>
        <taxon>Craniata</taxon>
        <taxon>Vertebrata</taxon>
        <taxon>Euteleostomi</taxon>
        <taxon>Archelosauria</taxon>
        <taxon>Archosauria</taxon>
        <taxon>Dinosauria</taxon>
        <taxon>Saurischia</taxon>
        <taxon>Theropoda</taxon>
        <taxon>Coelurosauria</taxon>
        <taxon>Aves</taxon>
        <taxon>Neognathae</taxon>
        <taxon>Neoaves</taxon>
        <taxon>Telluraves</taxon>
        <taxon>Australaves</taxon>
        <taxon>Passeriformes</taxon>
        <taxon>Sylvioidea</taxon>
        <taxon>Alaudidae</taxon>
        <taxon>Alaudala</taxon>
    </lineage>
</organism>